<name>A0A1H1M1J8_9ACTN</name>
<evidence type="ECO:0000256" key="5">
    <source>
        <dbReference type="SAM" id="MobiDB-lite"/>
    </source>
</evidence>
<dbReference type="EMBL" id="LT629732">
    <property type="protein sequence ID" value="SDR80748.1"/>
    <property type="molecule type" value="Genomic_DNA"/>
</dbReference>
<feature type="compositionally biased region" description="Low complexity" evidence="5">
    <location>
        <begin position="1"/>
        <end position="33"/>
    </location>
</feature>
<evidence type="ECO:0000313" key="8">
    <source>
        <dbReference type="Proteomes" id="UP000198983"/>
    </source>
</evidence>
<dbReference type="InterPro" id="IPR032808">
    <property type="entry name" value="DoxX"/>
</dbReference>
<dbReference type="Proteomes" id="UP000198983">
    <property type="component" value="Chromosome I"/>
</dbReference>
<feature type="transmembrane region" description="Helical" evidence="6">
    <location>
        <begin position="89"/>
        <end position="107"/>
    </location>
</feature>
<proteinExistence type="predicted"/>
<evidence type="ECO:0000256" key="6">
    <source>
        <dbReference type="SAM" id="Phobius"/>
    </source>
</evidence>
<reference evidence="7 8" key="1">
    <citation type="submission" date="2016-10" db="EMBL/GenBank/DDBJ databases">
        <authorList>
            <person name="de Groot N.N."/>
        </authorList>
    </citation>
    <scope>NUCLEOTIDE SEQUENCE [LARGE SCALE GENOMIC DNA]</scope>
    <source>
        <strain evidence="7 8">DSM 22024</strain>
    </source>
</reference>
<dbReference type="AlphaFoldDB" id="A0A1H1M1J8"/>
<comment type="subcellular location">
    <subcellularLocation>
        <location evidence="1">Membrane</location>
        <topology evidence="1">Multi-pass membrane protein</topology>
    </subcellularLocation>
</comment>
<keyword evidence="3 6" id="KW-1133">Transmembrane helix</keyword>
<feature type="transmembrane region" description="Helical" evidence="6">
    <location>
        <begin position="138"/>
        <end position="155"/>
    </location>
</feature>
<protein>
    <submittedName>
        <fullName evidence="7">DoxX-like family protein</fullName>
    </submittedName>
</protein>
<feature type="transmembrane region" description="Helical" evidence="6">
    <location>
        <begin position="50"/>
        <end position="69"/>
    </location>
</feature>
<dbReference type="STRING" id="117157.SAMN04489717_0640"/>
<keyword evidence="4 6" id="KW-0472">Membrane</keyword>
<keyword evidence="8" id="KW-1185">Reference proteome</keyword>
<dbReference type="GO" id="GO:0016020">
    <property type="term" value="C:membrane"/>
    <property type="evidence" value="ECO:0007669"/>
    <property type="project" value="UniProtKB-SubCell"/>
</dbReference>
<accession>A0A1H1M1J8</accession>
<sequence length="171" mass="18253">MSTPTHTTDNTTTTTDNTTTTRANTTMSTTESTHPSQTRAGHRPSRRMNVTLWVVQALTAAFFLVSAVPKLIAHPSATAVFDKIGFGDWFMYLVGSLELAGAIALLVPLLAGLAGLAFIGLMVGAFITQITVMDGKNAATPVIVAVVVGFIAWGRRGRTTELLSRLLHRRG</sequence>
<organism evidence="7 8">
    <name type="scientific">Actinopolymorpha singaporensis</name>
    <dbReference type="NCBI Taxonomy" id="117157"/>
    <lineage>
        <taxon>Bacteria</taxon>
        <taxon>Bacillati</taxon>
        <taxon>Actinomycetota</taxon>
        <taxon>Actinomycetes</taxon>
        <taxon>Propionibacteriales</taxon>
        <taxon>Actinopolymorphaceae</taxon>
        <taxon>Actinopolymorpha</taxon>
    </lineage>
</organism>
<evidence type="ECO:0000313" key="7">
    <source>
        <dbReference type="EMBL" id="SDR80748.1"/>
    </source>
</evidence>
<evidence type="ECO:0000256" key="1">
    <source>
        <dbReference type="ARBA" id="ARBA00004141"/>
    </source>
</evidence>
<gene>
    <name evidence="7" type="ORF">SAMN04489717_0640</name>
</gene>
<feature type="region of interest" description="Disordered" evidence="5">
    <location>
        <begin position="1"/>
        <end position="44"/>
    </location>
</feature>
<evidence type="ECO:0000256" key="4">
    <source>
        <dbReference type="ARBA" id="ARBA00023136"/>
    </source>
</evidence>
<dbReference type="Pfam" id="PF13564">
    <property type="entry name" value="DoxX_2"/>
    <property type="match status" value="1"/>
</dbReference>
<evidence type="ECO:0000256" key="2">
    <source>
        <dbReference type="ARBA" id="ARBA00022692"/>
    </source>
</evidence>
<evidence type="ECO:0000256" key="3">
    <source>
        <dbReference type="ARBA" id="ARBA00022989"/>
    </source>
</evidence>
<feature type="transmembrane region" description="Helical" evidence="6">
    <location>
        <begin position="114"/>
        <end position="132"/>
    </location>
</feature>
<keyword evidence="2 6" id="KW-0812">Transmembrane</keyword>